<accession>B2JLA7</accession>
<sequence length="136" mass="14710">MPATRIPGLPGLNLNRNRCRRCARRLRFWATNAVVVRRVMGRLRDSGLVTSTGGREGGWSVACAAEMITARDVFEALESENVFAIGASADHPHCPVEKAVNAKLSIALDNAQQKLLENPGGTTLEELARTVSKSDP</sequence>
<evidence type="ECO:0000313" key="1">
    <source>
        <dbReference type="EMBL" id="ACC74075.1"/>
    </source>
</evidence>
<dbReference type="PANTHER" id="PTHR33221">
    <property type="entry name" value="WINGED HELIX-TURN-HELIX TRANSCRIPTIONAL REGULATOR, RRF2 FAMILY"/>
    <property type="match status" value="1"/>
</dbReference>
<reference evidence="2" key="1">
    <citation type="journal article" date="2014" name="Stand. Genomic Sci.">
        <title>Complete genome sequence of Burkholderia phymatum STM815(T), a broad host range and efficient nitrogen-fixing symbiont of Mimosa species.</title>
        <authorList>
            <person name="Moulin L."/>
            <person name="Klonowska A."/>
            <person name="Caroline B."/>
            <person name="Booth K."/>
            <person name="Vriezen J.A."/>
            <person name="Melkonian R."/>
            <person name="James E.K."/>
            <person name="Young J.P."/>
            <person name="Bena G."/>
            <person name="Hauser L."/>
            <person name="Land M."/>
            <person name="Kyrpides N."/>
            <person name="Bruce D."/>
            <person name="Chain P."/>
            <person name="Copeland A."/>
            <person name="Pitluck S."/>
            <person name="Woyke T."/>
            <person name="Lizotte-Waniewski M."/>
            <person name="Bristow J."/>
            <person name="Riley M."/>
        </authorList>
    </citation>
    <scope>NUCLEOTIDE SEQUENCE [LARGE SCALE GENOMIC DNA]</scope>
    <source>
        <strain evidence="2">DSM 17167 / CIP 108236 / LMG 21445 / STM815</strain>
    </source>
</reference>
<protein>
    <submittedName>
        <fullName evidence="1">Transcriptional regulator, BadM/Rrf2 family</fullName>
    </submittedName>
</protein>
<organism evidence="1 2">
    <name type="scientific">Paraburkholderia phymatum (strain DSM 17167 / CIP 108236 / LMG 21445 / STM815)</name>
    <name type="common">Burkholderia phymatum</name>
    <dbReference type="NCBI Taxonomy" id="391038"/>
    <lineage>
        <taxon>Bacteria</taxon>
        <taxon>Pseudomonadati</taxon>
        <taxon>Pseudomonadota</taxon>
        <taxon>Betaproteobacteria</taxon>
        <taxon>Burkholderiales</taxon>
        <taxon>Burkholderiaceae</taxon>
        <taxon>Paraburkholderia</taxon>
    </lineage>
</organism>
<dbReference type="Proteomes" id="UP000001192">
    <property type="component" value="Chromosome 2"/>
</dbReference>
<dbReference type="GO" id="GO:0005829">
    <property type="term" value="C:cytosol"/>
    <property type="evidence" value="ECO:0007669"/>
    <property type="project" value="TreeGrafter"/>
</dbReference>
<dbReference type="InterPro" id="IPR036388">
    <property type="entry name" value="WH-like_DNA-bd_sf"/>
</dbReference>
<keyword evidence="2" id="KW-1185">Reference proteome</keyword>
<dbReference type="HOGENOM" id="CLU_107144_4_0_4"/>
<dbReference type="SUPFAM" id="SSF46785">
    <property type="entry name" value="Winged helix' DNA-binding domain"/>
    <property type="match status" value="1"/>
</dbReference>
<dbReference type="eggNOG" id="COG1959">
    <property type="taxonomic scope" value="Bacteria"/>
</dbReference>
<dbReference type="RefSeq" id="WP_012404239.1">
    <property type="nucleotide sequence ID" value="NC_010623.1"/>
</dbReference>
<dbReference type="AlphaFoldDB" id="B2JLA7"/>
<proteinExistence type="predicted"/>
<dbReference type="InterPro" id="IPR000944">
    <property type="entry name" value="Tscrpt_reg_Rrf2"/>
</dbReference>
<gene>
    <name evidence="1" type="ordered locus">Bphy_4985</name>
</gene>
<dbReference type="Pfam" id="PF02082">
    <property type="entry name" value="Rrf2"/>
    <property type="match status" value="1"/>
</dbReference>
<dbReference type="GO" id="GO:0003700">
    <property type="term" value="F:DNA-binding transcription factor activity"/>
    <property type="evidence" value="ECO:0007669"/>
    <property type="project" value="TreeGrafter"/>
</dbReference>
<dbReference type="InterPro" id="IPR036390">
    <property type="entry name" value="WH_DNA-bd_sf"/>
</dbReference>
<dbReference type="PANTHER" id="PTHR33221:SF15">
    <property type="entry name" value="HTH-TYPE TRANSCRIPTIONAL REGULATOR YWGB-RELATED"/>
    <property type="match status" value="1"/>
</dbReference>
<dbReference type="KEGG" id="bph:Bphy_4985"/>
<evidence type="ECO:0000313" key="2">
    <source>
        <dbReference type="Proteomes" id="UP000001192"/>
    </source>
</evidence>
<dbReference type="EMBL" id="CP001044">
    <property type="protein sequence ID" value="ACC74075.1"/>
    <property type="molecule type" value="Genomic_DNA"/>
</dbReference>
<dbReference type="PROSITE" id="PS51197">
    <property type="entry name" value="HTH_RRF2_2"/>
    <property type="match status" value="1"/>
</dbReference>
<name>B2JLA7_PARP8</name>
<dbReference type="Gene3D" id="1.10.10.10">
    <property type="entry name" value="Winged helix-like DNA-binding domain superfamily/Winged helix DNA-binding domain"/>
    <property type="match status" value="1"/>
</dbReference>
<dbReference type="STRING" id="391038.Bphy_4985"/>